<accession>A0A975NWK7</accession>
<reference evidence="2 3" key="1">
    <citation type="submission" date="2021-06" db="EMBL/GenBank/DDBJ databases">
        <title>Bradyrhizobium sp. S2-11-4 Genome sequencing.</title>
        <authorList>
            <person name="Jin L."/>
        </authorList>
    </citation>
    <scope>NUCLEOTIDE SEQUENCE [LARGE SCALE GENOMIC DNA]</scope>
    <source>
        <strain evidence="2 3">S2-11-4</strain>
    </source>
</reference>
<keyword evidence="1" id="KW-1133">Transmembrane helix</keyword>
<keyword evidence="3" id="KW-1185">Reference proteome</keyword>
<feature type="transmembrane region" description="Helical" evidence="1">
    <location>
        <begin position="77"/>
        <end position="97"/>
    </location>
</feature>
<evidence type="ECO:0000313" key="2">
    <source>
        <dbReference type="EMBL" id="QWG22727.1"/>
    </source>
</evidence>
<dbReference type="Proteomes" id="UP000676951">
    <property type="component" value="Chromosome"/>
</dbReference>
<proteinExistence type="predicted"/>
<dbReference type="RefSeq" id="WP_215603492.1">
    <property type="nucleotide sequence ID" value="NZ_CP076136.1"/>
</dbReference>
<keyword evidence="1" id="KW-0472">Membrane</keyword>
<organism evidence="2 3">
    <name type="scientific">Bradyrhizobium sediminis</name>
    <dbReference type="NCBI Taxonomy" id="2840469"/>
    <lineage>
        <taxon>Bacteria</taxon>
        <taxon>Pseudomonadati</taxon>
        <taxon>Pseudomonadota</taxon>
        <taxon>Alphaproteobacteria</taxon>
        <taxon>Hyphomicrobiales</taxon>
        <taxon>Nitrobacteraceae</taxon>
        <taxon>Bradyrhizobium</taxon>
    </lineage>
</organism>
<evidence type="ECO:0000313" key="3">
    <source>
        <dbReference type="Proteomes" id="UP000676951"/>
    </source>
</evidence>
<keyword evidence="1" id="KW-0812">Transmembrane</keyword>
<dbReference type="EMBL" id="CP076136">
    <property type="protein sequence ID" value="QWG22727.1"/>
    <property type="molecule type" value="Genomic_DNA"/>
</dbReference>
<dbReference type="AlphaFoldDB" id="A0A975NWK7"/>
<protein>
    <submittedName>
        <fullName evidence="2">Uncharacterized protein</fullName>
    </submittedName>
</protein>
<name>A0A975NWK7_9BRAD</name>
<gene>
    <name evidence="2" type="ORF">KMZ93_22660</name>
</gene>
<evidence type="ECO:0000256" key="1">
    <source>
        <dbReference type="SAM" id="Phobius"/>
    </source>
</evidence>
<sequence>MKSHRLPFENRWTGGEHAWQWHCELERIGAPTVRAIFAEYQMHHANDNTVVFDIPAGFVRDWLGFHDRHDARRQARWLAAVMVLALIAAVASVVALLRTWQ</sequence>